<name>C0EBM6_9FIRM</name>
<evidence type="ECO:0000313" key="6">
    <source>
        <dbReference type="Proteomes" id="UP000003340"/>
    </source>
</evidence>
<dbReference type="GO" id="GO:0043565">
    <property type="term" value="F:sequence-specific DNA binding"/>
    <property type="evidence" value="ECO:0007669"/>
    <property type="project" value="InterPro"/>
</dbReference>
<dbReference type="eggNOG" id="COG2207">
    <property type="taxonomic scope" value="Bacteria"/>
</dbReference>
<dbReference type="PANTHER" id="PTHR43280">
    <property type="entry name" value="ARAC-FAMILY TRANSCRIPTIONAL REGULATOR"/>
    <property type="match status" value="1"/>
</dbReference>
<keyword evidence="6" id="KW-1185">Reference proteome</keyword>
<dbReference type="InterPro" id="IPR003313">
    <property type="entry name" value="AraC-bd"/>
</dbReference>
<sequence length="383" mass="45768">MAEYSFSSLFLLPFLTFDKNRSVSMDPFMAKINRIVEEARSNPSHMERLYKRRQDSPRERQLDEKFPCEETRHFSEKQLFDEGEDIVLFVDFRHELSEYHNITLESIRTHFETGLHTHEYFVITYVFRGECYCYFGGEEFHFKQGDIWFLNTQVSHKLLLPGDDCVVFHICLRQTSFCSVLLDKIKNNEQFVHFFVNSIFDEDNNPCLMQFHIRELSVAQYYLFKMLEEYYDQKMHSQEVIAYLFCCLLIQLERNCEAEAVEQEAHRNGRQKNLDISEVIAYLMEHQQTVTLQQAASHFHYVPAYLSRFIQRHTGKTFLEFLNGIRLERAAEMLRNTTLPIRQISHMVGYSDRSSFDRSFKRQYHMTPRKYRDNGRESQNKGG</sequence>
<dbReference type="PRINTS" id="PR00032">
    <property type="entry name" value="HTHARAC"/>
</dbReference>
<evidence type="ECO:0000259" key="4">
    <source>
        <dbReference type="PROSITE" id="PS01124"/>
    </source>
</evidence>
<dbReference type="InterPro" id="IPR011051">
    <property type="entry name" value="RmlC_Cupin_sf"/>
</dbReference>
<dbReference type="PANTHER" id="PTHR43280:SF28">
    <property type="entry name" value="HTH-TYPE TRANSCRIPTIONAL ACTIVATOR RHAS"/>
    <property type="match status" value="1"/>
</dbReference>
<accession>C0EBM6</accession>
<dbReference type="GO" id="GO:0003700">
    <property type="term" value="F:DNA-binding transcription factor activity"/>
    <property type="evidence" value="ECO:0007669"/>
    <property type="project" value="InterPro"/>
</dbReference>
<proteinExistence type="predicted"/>
<feature type="domain" description="HTH araC/xylS-type" evidence="4">
    <location>
        <begin position="277"/>
        <end position="374"/>
    </location>
</feature>
<dbReference type="Pfam" id="PF12833">
    <property type="entry name" value="HTH_18"/>
    <property type="match status" value="1"/>
</dbReference>
<evidence type="ECO:0000256" key="2">
    <source>
        <dbReference type="ARBA" id="ARBA00023125"/>
    </source>
</evidence>
<keyword evidence="1" id="KW-0805">Transcription regulation</keyword>
<protein>
    <submittedName>
        <fullName evidence="5">Transcriptional regulator, AraC family</fullName>
    </submittedName>
</protein>
<dbReference type="Gene3D" id="2.60.120.10">
    <property type="entry name" value="Jelly Rolls"/>
    <property type="match status" value="1"/>
</dbReference>
<reference evidence="5 6" key="2">
    <citation type="submission" date="2009-02" db="EMBL/GenBank/DDBJ databases">
        <title>Draft genome sequence of Clostridium methylpentosum (DSM 5476).</title>
        <authorList>
            <person name="Sudarsanam P."/>
            <person name="Ley R."/>
            <person name="Guruge J."/>
            <person name="Turnbaugh P.J."/>
            <person name="Mahowald M."/>
            <person name="Liep D."/>
            <person name="Gordon J."/>
        </authorList>
    </citation>
    <scope>NUCLEOTIDE SEQUENCE [LARGE SCALE GENOMIC DNA]</scope>
    <source>
        <strain evidence="5 6">DSM 5476</strain>
    </source>
</reference>
<dbReference type="PROSITE" id="PS01124">
    <property type="entry name" value="HTH_ARAC_FAMILY_2"/>
    <property type="match status" value="1"/>
</dbReference>
<organism evidence="5 6">
    <name type="scientific">[Clostridium] methylpentosum DSM 5476</name>
    <dbReference type="NCBI Taxonomy" id="537013"/>
    <lineage>
        <taxon>Bacteria</taxon>
        <taxon>Bacillati</taxon>
        <taxon>Bacillota</taxon>
        <taxon>Clostridia</taxon>
        <taxon>Eubacteriales</taxon>
        <taxon>Oscillospiraceae</taxon>
        <taxon>Oscillospiraceae incertae sedis</taxon>
    </lineage>
</organism>
<dbReference type="SMART" id="SM00342">
    <property type="entry name" value="HTH_ARAC"/>
    <property type="match status" value="1"/>
</dbReference>
<gene>
    <name evidence="5" type="ORF">CLOSTMETH_01244</name>
</gene>
<evidence type="ECO:0000313" key="5">
    <source>
        <dbReference type="EMBL" id="EEG31144.1"/>
    </source>
</evidence>
<evidence type="ECO:0000256" key="1">
    <source>
        <dbReference type="ARBA" id="ARBA00023015"/>
    </source>
</evidence>
<dbReference type="InterPro" id="IPR018060">
    <property type="entry name" value="HTH_AraC"/>
</dbReference>
<dbReference type="Proteomes" id="UP000003340">
    <property type="component" value="Unassembled WGS sequence"/>
</dbReference>
<dbReference type="AlphaFoldDB" id="C0EBM6"/>
<comment type="caution">
    <text evidence="5">The sequence shown here is derived from an EMBL/GenBank/DDBJ whole genome shotgun (WGS) entry which is preliminary data.</text>
</comment>
<dbReference type="EMBL" id="ACEC01000043">
    <property type="protein sequence ID" value="EEG31144.1"/>
    <property type="molecule type" value="Genomic_DNA"/>
</dbReference>
<dbReference type="InterPro" id="IPR020449">
    <property type="entry name" value="Tscrpt_reg_AraC-type_HTH"/>
</dbReference>
<dbReference type="InterPro" id="IPR014710">
    <property type="entry name" value="RmlC-like_jellyroll"/>
</dbReference>
<dbReference type="HOGENOM" id="CLU_000445_88_0_9"/>
<dbReference type="Gene3D" id="1.10.10.60">
    <property type="entry name" value="Homeodomain-like"/>
    <property type="match status" value="2"/>
</dbReference>
<dbReference type="InterPro" id="IPR009057">
    <property type="entry name" value="Homeodomain-like_sf"/>
</dbReference>
<dbReference type="Pfam" id="PF02311">
    <property type="entry name" value="AraC_binding"/>
    <property type="match status" value="1"/>
</dbReference>
<reference evidence="5 6" key="1">
    <citation type="submission" date="2009-01" db="EMBL/GenBank/DDBJ databases">
        <authorList>
            <person name="Fulton L."/>
            <person name="Clifton S."/>
            <person name="Fulton B."/>
            <person name="Xu J."/>
            <person name="Minx P."/>
            <person name="Pepin K.H."/>
            <person name="Johnson M."/>
            <person name="Bhonagiri V."/>
            <person name="Nash W.E."/>
            <person name="Mardis E.R."/>
            <person name="Wilson R.K."/>
        </authorList>
    </citation>
    <scope>NUCLEOTIDE SEQUENCE [LARGE SCALE GENOMIC DNA]</scope>
    <source>
        <strain evidence="5 6">DSM 5476</strain>
    </source>
</reference>
<evidence type="ECO:0000256" key="3">
    <source>
        <dbReference type="ARBA" id="ARBA00023163"/>
    </source>
</evidence>
<dbReference type="STRING" id="537013.CLOSTMETH_01244"/>
<keyword evidence="2" id="KW-0238">DNA-binding</keyword>
<keyword evidence="3" id="KW-0804">Transcription</keyword>
<dbReference type="SUPFAM" id="SSF51182">
    <property type="entry name" value="RmlC-like cupins"/>
    <property type="match status" value="1"/>
</dbReference>
<dbReference type="SUPFAM" id="SSF46689">
    <property type="entry name" value="Homeodomain-like"/>
    <property type="match status" value="1"/>
</dbReference>